<dbReference type="Proteomes" id="UP001358586">
    <property type="component" value="Chromosome 3"/>
</dbReference>
<evidence type="ECO:0000313" key="2">
    <source>
        <dbReference type="Proteomes" id="UP001358586"/>
    </source>
</evidence>
<gene>
    <name evidence="1" type="ORF">PVK06_008881</name>
</gene>
<sequence length="99" mass="11644">MQTFFCTLGPEKYSRVSTCANAKEILDKFEVTHEGTDQTKKSKVGILTLNYKTFIMKLNKDMKTMSDRFTIIINEFKSYGKTYSNEKVVWKMLRSFLIY</sequence>
<name>A0ABR0QM73_GOSAR</name>
<dbReference type="PANTHER" id="PTHR34676">
    <property type="entry name" value="DUF4219 DOMAIN-CONTAINING PROTEIN-RELATED"/>
    <property type="match status" value="1"/>
</dbReference>
<dbReference type="EMBL" id="JARKNE010000003">
    <property type="protein sequence ID" value="KAK5840017.1"/>
    <property type="molecule type" value="Genomic_DNA"/>
</dbReference>
<proteinExistence type="predicted"/>
<dbReference type="Pfam" id="PF14223">
    <property type="entry name" value="Retrotran_gag_2"/>
    <property type="match status" value="1"/>
</dbReference>
<evidence type="ECO:0000313" key="1">
    <source>
        <dbReference type="EMBL" id="KAK5840017.1"/>
    </source>
</evidence>
<organism evidence="1 2">
    <name type="scientific">Gossypium arboreum</name>
    <name type="common">Tree cotton</name>
    <name type="synonym">Gossypium nanking</name>
    <dbReference type="NCBI Taxonomy" id="29729"/>
    <lineage>
        <taxon>Eukaryota</taxon>
        <taxon>Viridiplantae</taxon>
        <taxon>Streptophyta</taxon>
        <taxon>Embryophyta</taxon>
        <taxon>Tracheophyta</taxon>
        <taxon>Spermatophyta</taxon>
        <taxon>Magnoliopsida</taxon>
        <taxon>eudicotyledons</taxon>
        <taxon>Gunneridae</taxon>
        <taxon>Pentapetalae</taxon>
        <taxon>rosids</taxon>
        <taxon>malvids</taxon>
        <taxon>Malvales</taxon>
        <taxon>Malvaceae</taxon>
        <taxon>Malvoideae</taxon>
        <taxon>Gossypium</taxon>
    </lineage>
</organism>
<keyword evidence="2" id="KW-1185">Reference proteome</keyword>
<accession>A0ABR0QM73</accession>
<protein>
    <submittedName>
        <fullName evidence="1">Uncharacterized protein</fullName>
    </submittedName>
</protein>
<comment type="caution">
    <text evidence="1">The sequence shown here is derived from an EMBL/GenBank/DDBJ whole genome shotgun (WGS) entry which is preliminary data.</text>
</comment>
<dbReference type="PANTHER" id="PTHR34676:SF8">
    <property type="entry name" value="TRANSMEMBRANE PROTEIN"/>
    <property type="match status" value="1"/>
</dbReference>
<reference evidence="1 2" key="1">
    <citation type="submission" date="2023-03" db="EMBL/GenBank/DDBJ databases">
        <title>WGS of Gossypium arboreum.</title>
        <authorList>
            <person name="Yu D."/>
        </authorList>
    </citation>
    <scope>NUCLEOTIDE SEQUENCE [LARGE SCALE GENOMIC DNA]</scope>
    <source>
        <tissue evidence="1">Leaf</tissue>
    </source>
</reference>